<dbReference type="AlphaFoldDB" id="A0A699GTE7"/>
<name>A0A699GTE7_TANCI</name>
<comment type="caution">
    <text evidence="1">The sequence shown here is derived from an EMBL/GenBank/DDBJ whole genome shotgun (WGS) entry which is preliminary data.</text>
</comment>
<accession>A0A699GTE7</accession>
<organism evidence="1">
    <name type="scientific">Tanacetum cinerariifolium</name>
    <name type="common">Dalmatian daisy</name>
    <name type="synonym">Chrysanthemum cinerariifolium</name>
    <dbReference type="NCBI Taxonomy" id="118510"/>
    <lineage>
        <taxon>Eukaryota</taxon>
        <taxon>Viridiplantae</taxon>
        <taxon>Streptophyta</taxon>
        <taxon>Embryophyta</taxon>
        <taxon>Tracheophyta</taxon>
        <taxon>Spermatophyta</taxon>
        <taxon>Magnoliopsida</taxon>
        <taxon>eudicotyledons</taxon>
        <taxon>Gunneridae</taxon>
        <taxon>Pentapetalae</taxon>
        <taxon>asterids</taxon>
        <taxon>campanulids</taxon>
        <taxon>Asterales</taxon>
        <taxon>Asteraceae</taxon>
        <taxon>Asteroideae</taxon>
        <taxon>Anthemideae</taxon>
        <taxon>Anthemidinae</taxon>
        <taxon>Tanacetum</taxon>
    </lineage>
</organism>
<protein>
    <submittedName>
        <fullName evidence="1">Uncharacterized protein</fullName>
    </submittedName>
</protein>
<evidence type="ECO:0000313" key="1">
    <source>
        <dbReference type="EMBL" id="GEV96987.1"/>
    </source>
</evidence>
<dbReference type="EMBL" id="BKCJ010040471">
    <property type="protein sequence ID" value="GEV96987.1"/>
    <property type="molecule type" value="Genomic_DNA"/>
</dbReference>
<gene>
    <name evidence="1" type="ORF">Tci_168964</name>
</gene>
<sequence length="107" mass="12309">MESTIMHDDEAGSSSLRLKRARITKNVEEAFIGNVLYDFLMWGNCNKTFKTRYNTNLTENLPKQLYSPFIVDWNVLNTLGCGNAIEDMLEVRMNEMGSDEMLFTSEV</sequence>
<reference evidence="1" key="1">
    <citation type="journal article" date="2019" name="Sci. Rep.">
        <title>Draft genome of Tanacetum cinerariifolium, the natural source of mosquito coil.</title>
        <authorList>
            <person name="Yamashiro T."/>
            <person name="Shiraishi A."/>
            <person name="Satake H."/>
            <person name="Nakayama K."/>
        </authorList>
    </citation>
    <scope>NUCLEOTIDE SEQUENCE</scope>
</reference>
<proteinExistence type="predicted"/>